<accession>A0A380WCC7</accession>
<sequence length="191" mass="21736">MSNRPEKVLNYLRSCKVPFRDYVRSADNEALLDLLKRNSRNEQIVCVSVDELFNRKETAGLSRYVPHTSKDIEALLEPALQITRGVSKNPKEKLILGGEVRRSKKRQIRAYADLYTLIDTTLVNATLTGYIVHPLSDPFVMLRMKRPFEQELCFTLAQKELAFASWQIVAEQALGLCPISPLPDPFQDAAE</sequence>
<evidence type="ECO:0000313" key="1">
    <source>
        <dbReference type="EMBL" id="SUU86654.1"/>
    </source>
</evidence>
<dbReference type="AlphaFoldDB" id="A0A380WCC7"/>
<proteinExistence type="predicted"/>
<reference evidence="1 2" key="1">
    <citation type="submission" date="2018-06" db="EMBL/GenBank/DDBJ databases">
        <authorList>
            <consortium name="Pathogen Informatics"/>
            <person name="Doyle S."/>
        </authorList>
    </citation>
    <scope>NUCLEOTIDE SEQUENCE [LARGE SCALE GENOMIC DNA]</scope>
    <source>
        <strain evidence="1 2">NCTC12722</strain>
    </source>
</reference>
<dbReference type="Proteomes" id="UP000254343">
    <property type="component" value="Unassembled WGS sequence"/>
</dbReference>
<evidence type="ECO:0000313" key="2">
    <source>
        <dbReference type="Proteomes" id="UP000254343"/>
    </source>
</evidence>
<dbReference type="EMBL" id="UIGB01000001">
    <property type="protein sequence ID" value="SUU86654.1"/>
    <property type="molecule type" value="Genomic_DNA"/>
</dbReference>
<organism evidence="1 2">
    <name type="scientific">Afipia felis</name>
    <name type="common">Cat scratch disease bacillus</name>
    <dbReference type="NCBI Taxonomy" id="1035"/>
    <lineage>
        <taxon>Bacteria</taxon>
        <taxon>Pseudomonadati</taxon>
        <taxon>Pseudomonadota</taxon>
        <taxon>Alphaproteobacteria</taxon>
        <taxon>Hyphomicrobiales</taxon>
        <taxon>Nitrobacteraceae</taxon>
        <taxon>Afipia</taxon>
    </lineage>
</organism>
<gene>
    <name evidence="1" type="ORF">NCTC12722_03884</name>
</gene>
<name>A0A380WCC7_AFIFE</name>
<protein>
    <submittedName>
        <fullName evidence="1">Uncharacterized protein</fullName>
    </submittedName>
</protein>
<dbReference type="RefSeq" id="WP_002717477.1">
    <property type="nucleotide sequence ID" value="NZ_UFSI01000001.1"/>
</dbReference>